<dbReference type="PANTHER" id="PTHR10543">
    <property type="entry name" value="BETA-CAROTENE DIOXYGENASE"/>
    <property type="match status" value="1"/>
</dbReference>
<protein>
    <recommendedName>
        <fullName evidence="6">Dioxygenase</fullName>
        <ecNumber evidence="6">1.13.11.-</ecNumber>
    </recommendedName>
</protein>
<evidence type="ECO:0000313" key="8">
    <source>
        <dbReference type="Proteomes" id="UP000657385"/>
    </source>
</evidence>
<dbReference type="PANTHER" id="PTHR10543:SF89">
    <property type="entry name" value="CAROTENOID 9,10(9',10')-CLEAVAGE DIOXYGENASE 1"/>
    <property type="match status" value="1"/>
</dbReference>
<dbReference type="Pfam" id="PF03055">
    <property type="entry name" value="RPE65"/>
    <property type="match status" value="1"/>
</dbReference>
<keyword evidence="6" id="KW-0223">Dioxygenase</keyword>
<organism evidence="7 8">
    <name type="scientific">Streptacidiphilus fuscans</name>
    <dbReference type="NCBI Taxonomy" id="2789292"/>
    <lineage>
        <taxon>Bacteria</taxon>
        <taxon>Bacillati</taxon>
        <taxon>Actinomycetota</taxon>
        <taxon>Actinomycetes</taxon>
        <taxon>Kitasatosporales</taxon>
        <taxon>Streptomycetaceae</taxon>
        <taxon>Streptacidiphilus</taxon>
    </lineage>
</organism>
<feature type="binding site" evidence="5">
    <location>
        <position position="264"/>
    </location>
    <ligand>
        <name>Fe cation</name>
        <dbReference type="ChEBI" id="CHEBI:24875"/>
        <note>catalytic</note>
    </ligand>
</feature>
<keyword evidence="3 6" id="KW-0560">Oxidoreductase</keyword>
<evidence type="ECO:0000256" key="5">
    <source>
        <dbReference type="PIRSR" id="PIRSR604294-1"/>
    </source>
</evidence>
<evidence type="ECO:0000256" key="2">
    <source>
        <dbReference type="ARBA" id="ARBA00022723"/>
    </source>
</evidence>
<keyword evidence="2 5" id="KW-0479">Metal-binding</keyword>
<evidence type="ECO:0000256" key="3">
    <source>
        <dbReference type="ARBA" id="ARBA00023002"/>
    </source>
</evidence>
<dbReference type="GO" id="GO:0046872">
    <property type="term" value="F:metal ion binding"/>
    <property type="evidence" value="ECO:0007669"/>
    <property type="project" value="UniProtKB-KW"/>
</dbReference>
<dbReference type="InterPro" id="IPR004294">
    <property type="entry name" value="Carotenoid_Oase"/>
</dbReference>
<dbReference type="Proteomes" id="UP000657385">
    <property type="component" value="Unassembled WGS sequence"/>
</dbReference>
<comment type="similarity">
    <text evidence="1 6">Belongs to the carotenoid oxygenase family.</text>
</comment>
<feature type="binding site" evidence="5">
    <location>
        <position position="441"/>
    </location>
    <ligand>
        <name>Fe cation</name>
        <dbReference type="ChEBI" id="CHEBI:24875"/>
        <note>catalytic</note>
    </ligand>
</feature>
<dbReference type="GO" id="GO:0016121">
    <property type="term" value="P:carotene catabolic process"/>
    <property type="evidence" value="ECO:0007669"/>
    <property type="project" value="TreeGrafter"/>
</dbReference>
<evidence type="ECO:0000256" key="4">
    <source>
        <dbReference type="ARBA" id="ARBA00023004"/>
    </source>
</evidence>
<proteinExistence type="inferred from homology"/>
<reference evidence="7" key="1">
    <citation type="submission" date="2020-11" db="EMBL/GenBank/DDBJ databases">
        <title>Isolation and identification of active actinomycetes.</title>
        <authorList>
            <person name="Yu B."/>
        </authorList>
    </citation>
    <scope>NUCLEOTIDE SEQUENCE</scope>
    <source>
        <strain evidence="7">NEAU-YB345</strain>
    </source>
</reference>
<name>A0A931FDQ3_9ACTN</name>
<comment type="cofactor">
    <cofactor evidence="5 6">
        <name>Fe(2+)</name>
        <dbReference type="ChEBI" id="CHEBI:29033"/>
    </cofactor>
    <text evidence="5 6">Binds 1 Fe(2+) ion per subunit.</text>
</comment>
<evidence type="ECO:0000256" key="1">
    <source>
        <dbReference type="ARBA" id="ARBA00006787"/>
    </source>
</evidence>
<accession>A0A931FDQ3</accession>
<gene>
    <name evidence="7" type="ORF">I2501_01560</name>
</gene>
<dbReference type="EC" id="1.13.11.-" evidence="6"/>
<keyword evidence="8" id="KW-1185">Reference proteome</keyword>
<evidence type="ECO:0000256" key="6">
    <source>
        <dbReference type="RuleBase" id="RU364048"/>
    </source>
</evidence>
<keyword evidence="4 5" id="KW-0408">Iron</keyword>
<dbReference type="GO" id="GO:0010436">
    <property type="term" value="F:carotenoid dioxygenase activity"/>
    <property type="evidence" value="ECO:0007669"/>
    <property type="project" value="TreeGrafter"/>
</dbReference>
<feature type="binding site" evidence="5">
    <location>
        <position position="201"/>
    </location>
    <ligand>
        <name>Fe cation</name>
        <dbReference type="ChEBI" id="CHEBI:24875"/>
        <note>catalytic</note>
    </ligand>
</feature>
<evidence type="ECO:0000313" key="7">
    <source>
        <dbReference type="EMBL" id="MBF9066724.1"/>
    </source>
</evidence>
<dbReference type="RefSeq" id="WP_196191912.1">
    <property type="nucleotide sequence ID" value="NZ_JADPRT010000001.1"/>
</dbReference>
<dbReference type="AlphaFoldDB" id="A0A931FDQ3"/>
<feature type="binding site" evidence="5">
    <location>
        <position position="153"/>
    </location>
    <ligand>
        <name>Fe cation</name>
        <dbReference type="ChEBI" id="CHEBI:24875"/>
        <note>catalytic</note>
    </ligand>
</feature>
<dbReference type="EMBL" id="JADPRT010000001">
    <property type="protein sequence ID" value="MBF9066724.1"/>
    <property type="molecule type" value="Genomic_DNA"/>
</dbReference>
<comment type="caution">
    <text evidence="7">The sequence shown here is derived from an EMBL/GenBank/DDBJ whole genome shotgun (WGS) entry which is preliminary data.</text>
</comment>
<sequence length="450" mass="49351">MTLHEPTHQPVYLTGHLAPVTEETESHDLPVEGSLPPELNGRYFRNGPNPRPGQDPGHWFTGDGMLHGVRLQGGRALWQRNRWVRTTAFAGARFLGPEGPDLRAVTANTNVIRHADRILALVENGLPYQVTDQLDTVGPYDFGGRLTTAMTAHPKEDPVTGDLHFFGYGALPPYLTYHRATADGTLVESREIPVGGPTMMHDFAITENHVVWLDLPVVFDHARLGRGGMPYRWDDGYPARIGVMAQHGTTAVRWFEVEPGYVYHVGNAREDAAGRIVLDAVRYGRDGFVRSWDRISGAAQPGVPAPSESADHPRLHQWTLDPRTGRVSEQPLDDRAVEFPTVNETLVGRPSRYRYAVADTSIVKYDLTLGANRSYDAGSGQAPGEAVFVPAADARAEDDGWLLTIVSDRSGRGSAFAVLDASDMTRVATVPLPHRVPAGFHGNWLPDAES</sequence>